<evidence type="ECO:0000313" key="1">
    <source>
        <dbReference type="Proteomes" id="UP000694904"/>
    </source>
</evidence>
<dbReference type="GeneID" id="108621253"/>
<evidence type="ECO:0000313" key="2">
    <source>
        <dbReference type="RefSeq" id="XP_017873942.1"/>
    </source>
</evidence>
<name>A0ABM1Q3A6_DROAR</name>
<keyword evidence="1" id="KW-1185">Reference proteome</keyword>
<dbReference type="Proteomes" id="UP000694904">
    <property type="component" value="Chromosome 2"/>
</dbReference>
<proteinExistence type="predicted"/>
<reference evidence="1" key="2">
    <citation type="journal article" date="2016" name="G3 (Bethesda)">
        <title>Genome Evolution in Three Species of Cactophilic Drosophila.</title>
        <authorList>
            <person name="Sanchez-Flores A."/>
            <person name="Penazola F."/>
            <person name="Carpinteyro-Ponce J."/>
            <person name="Nazario-Yepiz N."/>
            <person name="Abreu-Goodger C."/>
            <person name="Machado C.A."/>
            <person name="Markow T.A."/>
        </authorList>
    </citation>
    <scope>NUCLEOTIDE SEQUENCE [LARGE SCALE GENOMIC DNA]</scope>
</reference>
<accession>A0ABM1Q3A6</accession>
<organism evidence="1 2">
    <name type="scientific">Drosophila arizonae</name>
    <name type="common">Fruit fly</name>
    <dbReference type="NCBI Taxonomy" id="7263"/>
    <lineage>
        <taxon>Eukaryota</taxon>
        <taxon>Metazoa</taxon>
        <taxon>Ecdysozoa</taxon>
        <taxon>Arthropoda</taxon>
        <taxon>Hexapoda</taxon>
        <taxon>Insecta</taxon>
        <taxon>Pterygota</taxon>
        <taxon>Neoptera</taxon>
        <taxon>Endopterygota</taxon>
        <taxon>Diptera</taxon>
        <taxon>Brachycera</taxon>
        <taxon>Muscomorpha</taxon>
        <taxon>Ephydroidea</taxon>
        <taxon>Drosophilidae</taxon>
        <taxon>Drosophila</taxon>
    </lineage>
</organism>
<dbReference type="RefSeq" id="XP_017873942.1">
    <property type="nucleotide sequence ID" value="XM_018018453.1"/>
</dbReference>
<reference evidence="1" key="1">
    <citation type="journal article" date="1997" name="Nucleic Acids Res.">
        <title>tRNAscan-SE: a program for improved detection of transfer RNA genes in genomic sequence.</title>
        <authorList>
            <person name="Lowe T.M."/>
            <person name="Eddy S.R."/>
        </authorList>
    </citation>
    <scope>NUCLEOTIDE SEQUENCE [LARGE SCALE GENOMIC DNA]</scope>
</reference>
<protein>
    <submittedName>
        <fullName evidence="2">Uncharacterized protein LOC108621253</fullName>
    </submittedName>
</protein>
<sequence>MMTRDTAIQVRNLSDKKHPATWHPNSQSGLTVQFYERDVEAEAKIFKLMFHTKATSYDSTKNTVYNRSRALTDAEIIFGDCNCEYLFCNRECRYGWGKSRIDWLWELERRQQQLQRFQLIQNCSRPLPKRCKPPTDDLTNLAKKSKKATPKKRSYWRWFRLSCICTSDTESCDFPYCKSTYV</sequence>
<reference evidence="2" key="3">
    <citation type="submission" date="2025-08" db="UniProtKB">
        <authorList>
            <consortium name="RefSeq"/>
        </authorList>
    </citation>
    <scope>IDENTIFICATION</scope>
    <source>
        <tissue evidence="2">Whole organism</tissue>
    </source>
</reference>
<gene>
    <name evidence="2" type="primary">LOC108621253</name>
</gene>